<evidence type="ECO:0000313" key="2">
    <source>
        <dbReference type="Proteomes" id="UP001139089"/>
    </source>
</evidence>
<keyword evidence="2" id="KW-1185">Reference proteome</keyword>
<comment type="caution">
    <text evidence="1">The sequence shown here is derived from an EMBL/GenBank/DDBJ whole genome shotgun (WGS) entry which is preliminary data.</text>
</comment>
<dbReference type="RefSeq" id="WP_231816724.1">
    <property type="nucleotide sequence ID" value="NZ_JAJOZR010000018.1"/>
</dbReference>
<evidence type="ECO:0000313" key="1">
    <source>
        <dbReference type="EMBL" id="MCD7111664.1"/>
    </source>
</evidence>
<protein>
    <recommendedName>
        <fullName evidence="3">Apea-like HEPN domain-containing protein</fullName>
    </recommendedName>
</protein>
<proteinExistence type="predicted"/>
<accession>A0A9X1NXU5</accession>
<organism evidence="1 2">
    <name type="scientific">Rhizobium quercicola</name>
    <dbReference type="NCBI Taxonomy" id="2901226"/>
    <lineage>
        <taxon>Bacteria</taxon>
        <taxon>Pseudomonadati</taxon>
        <taxon>Pseudomonadota</taxon>
        <taxon>Alphaproteobacteria</taxon>
        <taxon>Hyphomicrobiales</taxon>
        <taxon>Rhizobiaceae</taxon>
        <taxon>Rhizobium/Agrobacterium group</taxon>
        <taxon>Rhizobium</taxon>
    </lineage>
</organism>
<sequence length="376" mass="41697">MGDTQAGQTADVSSFRWIPRQGDGESFSLHFTGGIRAACVRGDQWVLEPVLVQGRPASSGSFSRTDLGRLAQRLGLTPIAFQHSGWNKGSYYSNWVPIVPGQSNHMFGAADLWRNIASQMGRVRRGHLLKALVSPTHDDVVAILDNQDPDERLAQFIALSLRGLDISVEEIAAFYHDQLVDLMAAGQLKGERVSGTLDQLLYAHVHSFFLHAGAARDYLATFIALRLGEDPIKVDSFTLLCKKLRSRHIGSDSLLDILVAKGLISESKQKGQWGSAGWIKELGDLRNTFIHRRPYGSRSSEHSGWAARLSPAGHLFRYRRPLLSDNGDDVFDLIVKQYRLMIELFHNLAKASGHNSDLPVITDEDIIEFQVGDSTQ</sequence>
<name>A0A9X1NXU5_9HYPH</name>
<reference evidence="1" key="1">
    <citation type="submission" date="2021-12" db="EMBL/GenBank/DDBJ databases">
        <authorList>
            <person name="Li Y."/>
        </authorList>
    </citation>
    <scope>NUCLEOTIDE SEQUENCE</scope>
    <source>
        <strain evidence="1">DKSPLA3</strain>
    </source>
</reference>
<gene>
    <name evidence="1" type="ORF">LRX75_21770</name>
</gene>
<dbReference type="Proteomes" id="UP001139089">
    <property type="component" value="Unassembled WGS sequence"/>
</dbReference>
<dbReference type="AlphaFoldDB" id="A0A9X1NXU5"/>
<dbReference type="EMBL" id="JAJOZR010000018">
    <property type="protein sequence ID" value="MCD7111664.1"/>
    <property type="molecule type" value="Genomic_DNA"/>
</dbReference>
<evidence type="ECO:0008006" key="3">
    <source>
        <dbReference type="Google" id="ProtNLM"/>
    </source>
</evidence>